<evidence type="ECO:0000313" key="2">
    <source>
        <dbReference type="EMBL" id="KAK2574231.1"/>
    </source>
</evidence>
<keyword evidence="1" id="KW-0472">Membrane</keyword>
<keyword evidence="1" id="KW-0812">Transmembrane</keyword>
<evidence type="ECO:0000256" key="1">
    <source>
        <dbReference type="SAM" id="Phobius"/>
    </source>
</evidence>
<organism evidence="2 3">
    <name type="scientific">Acropora cervicornis</name>
    <name type="common">Staghorn coral</name>
    <dbReference type="NCBI Taxonomy" id="6130"/>
    <lineage>
        <taxon>Eukaryota</taxon>
        <taxon>Metazoa</taxon>
        <taxon>Cnidaria</taxon>
        <taxon>Anthozoa</taxon>
        <taxon>Hexacorallia</taxon>
        <taxon>Scleractinia</taxon>
        <taxon>Astrocoeniina</taxon>
        <taxon>Acroporidae</taxon>
        <taxon>Acropora</taxon>
    </lineage>
</organism>
<keyword evidence="1" id="KW-1133">Transmembrane helix</keyword>
<keyword evidence="3" id="KW-1185">Reference proteome</keyword>
<name>A0AAD9VH29_ACRCE</name>
<comment type="caution">
    <text evidence="2">The sequence shown here is derived from an EMBL/GenBank/DDBJ whole genome shotgun (WGS) entry which is preliminary data.</text>
</comment>
<dbReference type="EMBL" id="JARQWQ010000001">
    <property type="protein sequence ID" value="KAK2574231.1"/>
    <property type="molecule type" value="Genomic_DNA"/>
</dbReference>
<evidence type="ECO:0000313" key="3">
    <source>
        <dbReference type="Proteomes" id="UP001249851"/>
    </source>
</evidence>
<feature type="transmembrane region" description="Helical" evidence="1">
    <location>
        <begin position="24"/>
        <end position="42"/>
    </location>
</feature>
<dbReference type="AlphaFoldDB" id="A0AAD9VH29"/>
<gene>
    <name evidence="2" type="ORF">P5673_000370</name>
</gene>
<reference evidence="2" key="2">
    <citation type="journal article" date="2023" name="Science">
        <title>Genomic signatures of disease resistance in endangered staghorn corals.</title>
        <authorList>
            <person name="Vollmer S.V."/>
            <person name="Selwyn J.D."/>
            <person name="Despard B.A."/>
            <person name="Roesel C.L."/>
        </authorList>
    </citation>
    <scope>NUCLEOTIDE SEQUENCE</scope>
    <source>
        <strain evidence="2">K2</strain>
    </source>
</reference>
<accession>A0AAD9VH29</accession>
<reference evidence="2" key="1">
    <citation type="journal article" date="2023" name="G3 (Bethesda)">
        <title>Whole genome assembly and annotation of the endangered Caribbean coral Acropora cervicornis.</title>
        <authorList>
            <person name="Selwyn J.D."/>
            <person name="Vollmer S.V."/>
        </authorList>
    </citation>
    <scope>NUCLEOTIDE SEQUENCE</scope>
    <source>
        <strain evidence="2">K2</strain>
    </source>
</reference>
<protein>
    <submittedName>
        <fullName evidence="2">Uncharacterized protein</fullName>
    </submittedName>
</protein>
<dbReference type="Proteomes" id="UP001249851">
    <property type="component" value="Unassembled WGS sequence"/>
</dbReference>
<sequence>MISDIDCFYPEITLQTTFVRYPTLFLFWGIQLVVVCACGDFTRIGGYGKKFKMAELNDSPCSSDHDEYSDPLEIAASAGARLSTPEKAGTSRRRETCAVQSIQIVG</sequence>
<proteinExistence type="predicted"/>